<dbReference type="Pfam" id="PF00582">
    <property type="entry name" value="Usp"/>
    <property type="match status" value="1"/>
</dbReference>
<dbReference type="Proteomes" id="UP000225706">
    <property type="component" value="Unassembled WGS sequence"/>
</dbReference>
<gene>
    <name evidence="2" type="ORF">AWC38_SpisGene14662</name>
</gene>
<dbReference type="CDD" id="cd23659">
    <property type="entry name" value="USP_At3g01520-like"/>
    <property type="match status" value="1"/>
</dbReference>
<feature type="domain" description="UspA" evidence="1">
    <location>
        <begin position="4"/>
        <end position="154"/>
    </location>
</feature>
<organism evidence="2 3">
    <name type="scientific">Stylophora pistillata</name>
    <name type="common">Smooth cauliflower coral</name>
    <dbReference type="NCBI Taxonomy" id="50429"/>
    <lineage>
        <taxon>Eukaryota</taxon>
        <taxon>Metazoa</taxon>
        <taxon>Cnidaria</taxon>
        <taxon>Anthozoa</taxon>
        <taxon>Hexacorallia</taxon>
        <taxon>Scleractinia</taxon>
        <taxon>Astrocoeniina</taxon>
        <taxon>Pocilloporidae</taxon>
        <taxon>Stylophora</taxon>
    </lineage>
</organism>
<dbReference type="EMBL" id="LSMT01000300">
    <property type="protein sequence ID" value="PFX20847.1"/>
    <property type="molecule type" value="Genomic_DNA"/>
</dbReference>
<dbReference type="PANTHER" id="PTHR46989">
    <property type="entry name" value="USP DOMAIN-CONTAINING PROTEIN"/>
    <property type="match status" value="1"/>
</dbReference>
<dbReference type="PANTHER" id="PTHR46989:SF3">
    <property type="entry name" value="USPA DOMAIN-CONTAINING PROTEIN"/>
    <property type="match status" value="1"/>
</dbReference>
<dbReference type="AlphaFoldDB" id="A0A2B4RWX9"/>
<dbReference type="OrthoDB" id="843225at2759"/>
<reference evidence="3" key="1">
    <citation type="journal article" date="2017" name="bioRxiv">
        <title>Comparative analysis of the genomes of Stylophora pistillata and Acropora digitifera provides evidence for extensive differences between species of corals.</title>
        <authorList>
            <person name="Voolstra C.R."/>
            <person name="Li Y."/>
            <person name="Liew Y.J."/>
            <person name="Baumgarten S."/>
            <person name="Zoccola D."/>
            <person name="Flot J.-F."/>
            <person name="Tambutte S."/>
            <person name="Allemand D."/>
            <person name="Aranda M."/>
        </authorList>
    </citation>
    <scope>NUCLEOTIDE SEQUENCE [LARGE SCALE GENOMIC DNA]</scope>
</reference>
<accession>A0A2B4RWX9</accession>
<dbReference type="Gene3D" id="3.40.50.620">
    <property type="entry name" value="HUPs"/>
    <property type="match status" value="1"/>
</dbReference>
<dbReference type="InterPro" id="IPR006015">
    <property type="entry name" value="Universal_stress_UspA"/>
</dbReference>
<dbReference type="PRINTS" id="PR01438">
    <property type="entry name" value="UNVRSLSTRESS"/>
</dbReference>
<sequence>MANTKRILVPIDEKEHCVRAFDWYVENYRQERQEIILLHVYNSLDHVKQYSKDDSQDASELQVDEMKNILRAANAQASGMLEGFEQKCKHFQMPFKTRIELGSPGDAICKVAKEENITCIVLGNRGLGAFRRTILGSVSDHVVHHSRVPVLLVPPTTHF</sequence>
<dbReference type="SUPFAM" id="SSF52402">
    <property type="entry name" value="Adenine nucleotide alpha hydrolases-like"/>
    <property type="match status" value="1"/>
</dbReference>
<proteinExistence type="predicted"/>
<dbReference type="InterPro" id="IPR014729">
    <property type="entry name" value="Rossmann-like_a/b/a_fold"/>
</dbReference>
<dbReference type="InterPro" id="IPR006016">
    <property type="entry name" value="UspA"/>
</dbReference>
<keyword evidence="3" id="KW-1185">Reference proteome</keyword>
<name>A0A2B4RWX9_STYPI</name>
<evidence type="ECO:0000313" key="2">
    <source>
        <dbReference type="EMBL" id="PFX20847.1"/>
    </source>
</evidence>
<dbReference type="STRING" id="50429.A0A2B4RWX9"/>
<evidence type="ECO:0000259" key="1">
    <source>
        <dbReference type="Pfam" id="PF00582"/>
    </source>
</evidence>
<evidence type="ECO:0000313" key="3">
    <source>
        <dbReference type="Proteomes" id="UP000225706"/>
    </source>
</evidence>
<comment type="caution">
    <text evidence="2">The sequence shown here is derived from an EMBL/GenBank/DDBJ whole genome shotgun (WGS) entry which is preliminary data.</text>
</comment>
<protein>
    <submittedName>
        <fullName evidence="2">Universal stress protein A-like protein</fullName>
    </submittedName>
</protein>